<dbReference type="EMBL" id="CP022954">
    <property type="protein sequence ID" value="QGV17866.1"/>
    <property type="molecule type" value="Genomic_DNA"/>
</dbReference>
<gene>
    <name evidence="1" type="ORF">LCAKO_1338</name>
</gene>
<evidence type="ECO:0000313" key="1">
    <source>
        <dbReference type="EMBL" id="QGV17866.1"/>
    </source>
</evidence>
<dbReference type="AlphaFoldDB" id="A0AAP9KV72"/>
<reference evidence="1 2" key="1">
    <citation type="submission" date="2017-08" db="EMBL/GenBank/DDBJ databases">
        <title>Genome sequence, comparative genomics and functional analysis of the highly adhesive Lactobacillus paracasei Kobulty strain.</title>
        <authorList>
            <person name="Koryszewska-Baginska A."/>
            <person name="Grynberg M."/>
            <person name="Aleksandrzak-Piekarczyk T."/>
        </authorList>
    </citation>
    <scope>NUCLEOTIDE SEQUENCE [LARGE SCALE GENOMIC DNA]</scope>
    <source>
        <strain evidence="1 2">IBB3423</strain>
    </source>
</reference>
<evidence type="ECO:0000313" key="2">
    <source>
        <dbReference type="Proteomes" id="UP000423274"/>
    </source>
</evidence>
<protein>
    <submittedName>
        <fullName evidence="1">Uncharacterized protein</fullName>
    </submittedName>
</protein>
<proteinExistence type="predicted"/>
<sequence>MPFSYFFKRIFIAAKIGGQKPPKAMKTLMKKPLWRQKFLLSVLCLLGEMVLE</sequence>
<accession>A0AAP9KV72</accession>
<name>A0AAP9KV72_LACPA</name>
<organism evidence="1 2">
    <name type="scientific">Lacticaseibacillus paracasei subsp. paracasei</name>
    <dbReference type="NCBI Taxonomy" id="47714"/>
    <lineage>
        <taxon>Bacteria</taxon>
        <taxon>Bacillati</taxon>
        <taxon>Bacillota</taxon>
        <taxon>Bacilli</taxon>
        <taxon>Lactobacillales</taxon>
        <taxon>Lactobacillaceae</taxon>
        <taxon>Lacticaseibacillus</taxon>
    </lineage>
</organism>
<dbReference type="Proteomes" id="UP000423274">
    <property type="component" value="Chromosome"/>
</dbReference>